<keyword evidence="5" id="KW-0482">Metalloprotease</keyword>
<organism evidence="9 10">
    <name type="scientific">Flavisolibacter ginsenosidimutans</name>
    <dbReference type="NCBI Taxonomy" id="661481"/>
    <lineage>
        <taxon>Bacteria</taxon>
        <taxon>Pseudomonadati</taxon>
        <taxon>Bacteroidota</taxon>
        <taxon>Chitinophagia</taxon>
        <taxon>Chitinophagales</taxon>
        <taxon>Chitinophagaceae</taxon>
        <taxon>Flavisolibacter</taxon>
    </lineage>
</organism>
<evidence type="ECO:0000256" key="1">
    <source>
        <dbReference type="ARBA" id="ARBA00007261"/>
    </source>
</evidence>
<dbReference type="AlphaFoldDB" id="A0A5B8UN64"/>
<dbReference type="PANTHER" id="PTHR43690:SF17">
    <property type="entry name" value="PROTEIN YHJJ"/>
    <property type="match status" value="1"/>
</dbReference>
<dbReference type="InterPro" id="IPR011249">
    <property type="entry name" value="Metalloenz_LuxS/M16"/>
</dbReference>
<dbReference type="Pfam" id="PF00675">
    <property type="entry name" value="Peptidase_M16"/>
    <property type="match status" value="2"/>
</dbReference>
<evidence type="ECO:0000256" key="6">
    <source>
        <dbReference type="SAM" id="SignalP"/>
    </source>
</evidence>
<dbReference type="InterPro" id="IPR011765">
    <property type="entry name" value="Pept_M16_N"/>
</dbReference>
<comment type="similarity">
    <text evidence="1">Belongs to the peptidase M16 family.</text>
</comment>
<dbReference type="SUPFAM" id="SSF63411">
    <property type="entry name" value="LuxS/MPP-like metallohydrolase"/>
    <property type="match status" value="4"/>
</dbReference>
<evidence type="ECO:0000259" key="8">
    <source>
        <dbReference type="Pfam" id="PF05193"/>
    </source>
</evidence>
<evidence type="ECO:0000256" key="2">
    <source>
        <dbReference type="ARBA" id="ARBA00022670"/>
    </source>
</evidence>
<feature type="domain" description="Peptidase M16 N-terminal" evidence="7">
    <location>
        <begin position="55"/>
        <end position="103"/>
    </location>
</feature>
<keyword evidence="6" id="KW-0732">Signal</keyword>
<protein>
    <submittedName>
        <fullName evidence="9">Insulinase family protein</fullName>
    </submittedName>
</protein>
<evidence type="ECO:0000256" key="3">
    <source>
        <dbReference type="ARBA" id="ARBA00022801"/>
    </source>
</evidence>
<dbReference type="PANTHER" id="PTHR43690">
    <property type="entry name" value="NARDILYSIN"/>
    <property type="match status" value="1"/>
</dbReference>
<gene>
    <name evidence="9" type="ORF">FSB75_18910</name>
</gene>
<dbReference type="KEGG" id="fgg:FSB75_18910"/>
<dbReference type="GO" id="GO:0006508">
    <property type="term" value="P:proteolysis"/>
    <property type="evidence" value="ECO:0007669"/>
    <property type="project" value="UniProtKB-KW"/>
</dbReference>
<dbReference type="OrthoDB" id="9811314at2"/>
<feature type="domain" description="Peptidase M16 C-terminal" evidence="8">
    <location>
        <begin position="259"/>
        <end position="430"/>
    </location>
</feature>
<dbReference type="GO" id="GO:0046872">
    <property type="term" value="F:metal ion binding"/>
    <property type="evidence" value="ECO:0007669"/>
    <property type="project" value="InterPro"/>
</dbReference>
<sequence>MKFTHMLFLLLLTASLQAQKKYEWKTATAAGYTYKYVTNDPTATRFYTLKNGLTVALSPNKKEPRIATRIAVRAGSNTDPKDHTGLAHYLEHVLFKGTDKFGSLDWQKEKPYLDQIDALYEQYNHTTDAAQRKAIYHTIDSVSGAAAKYAIANEYDKMMASIGSQRSNAHTSVEETVYEEDIPSSAIDKFLAVQSERFRNPIFRIFHTELEAVYEEKNRSLDNDGSKVFETMFASLFPTHNYGQQTTIGTIEHLKNPSLKAIREYYYKYYVPNNMAVVFSGDFNPDQMIKKVDAAFSYMQPKPVEGYKGPVEAAVKGPIVKEVYGPTAESMRIAYRVGASGSREALLADLTAAILSNGKAGLLDLNLNKAQKVLGASAGAYGFKDYGVFMLVANPKQGQTLEQVKDILLEQIDKLKKGEFDESLIKAIVANRKLSELQAQEDNTNRVVEIVDQFIKNKDAEWDQDVAQLDEMGKVSKKEIVDFANKFFQNDNYVVIYKRKGEDKSIVKVEKPPITPVETNAGKQSAFVKSVTATPLASTQPVWIDYNKDIQKGKAGPANVLYVPNKDNSLFRLHYYFNQGTFNNRLLPIALQYLQFLGTDKATAEEITKQFYNIAASFSTNAGNEETTITISGLQENFDKAVSLFENLLRNCKVDETALASLKDRLLKARTNTKMNKQAIAQAVRSYAVYGANNPFNYVLTNEEIKSLKAADLVALLHSLTNYKHDVLYYGPSPLAKVSADVAKLHTMPATWTAAPKAVVFKPLKQTSNQVLFTDYDAVQSEIYWVKDLGQYDPAQSAKIDIYNSYFGGGMGSVVFQTIRESKALAYSTFAVVQTPAKKEDDYTFIGYVGSQADKMNDAINSMNDLLKDLPKTDQNFENAIKSEKKDIETQRITKDDIIFNYLRAQKRGLNDDVRKSIYGNLNKLTLADLATYHQQQFQNQPFTYTVIASEKRISMDDLKKYGEVKRLNVDDLFGYENVNRGM</sequence>
<keyword evidence="2" id="KW-0645">Protease</keyword>
<reference evidence="9 10" key="1">
    <citation type="journal article" date="2015" name="Int. J. Syst. Evol. Microbiol.">
        <title>Flavisolibacter ginsenosidimutans sp. nov., with ginsenoside-converting activity isolated from soil used for cultivating ginseng.</title>
        <authorList>
            <person name="Zhao Y."/>
            <person name="Liu Q."/>
            <person name="Kang M.S."/>
            <person name="Jin F."/>
            <person name="Yu H."/>
            <person name="Im W.T."/>
        </authorList>
    </citation>
    <scope>NUCLEOTIDE SEQUENCE [LARGE SCALE GENOMIC DNA]</scope>
    <source>
        <strain evidence="9 10">Gsoil 636</strain>
    </source>
</reference>
<dbReference type="InterPro" id="IPR050626">
    <property type="entry name" value="Peptidase_M16"/>
</dbReference>
<proteinExistence type="inferred from homology"/>
<dbReference type="Pfam" id="PF05193">
    <property type="entry name" value="Peptidase_M16_C"/>
    <property type="match status" value="2"/>
</dbReference>
<dbReference type="RefSeq" id="WP_146790672.1">
    <property type="nucleotide sequence ID" value="NZ_BAABIO010000003.1"/>
</dbReference>
<feature type="chain" id="PRO_5022840899" evidence="6">
    <location>
        <begin position="19"/>
        <end position="983"/>
    </location>
</feature>
<feature type="signal peptide" evidence="6">
    <location>
        <begin position="1"/>
        <end position="18"/>
    </location>
</feature>
<dbReference type="Gene3D" id="3.30.830.10">
    <property type="entry name" value="Metalloenzyme, LuxS/M16 peptidase-like"/>
    <property type="match status" value="4"/>
</dbReference>
<evidence type="ECO:0000313" key="10">
    <source>
        <dbReference type="Proteomes" id="UP000321204"/>
    </source>
</evidence>
<accession>A0A5B8UN64</accession>
<evidence type="ECO:0000256" key="4">
    <source>
        <dbReference type="ARBA" id="ARBA00022833"/>
    </source>
</evidence>
<keyword evidence="3" id="KW-0378">Hydrolase</keyword>
<dbReference type="EMBL" id="CP042433">
    <property type="protein sequence ID" value="QEC57886.1"/>
    <property type="molecule type" value="Genomic_DNA"/>
</dbReference>
<evidence type="ECO:0000259" key="7">
    <source>
        <dbReference type="Pfam" id="PF00675"/>
    </source>
</evidence>
<keyword evidence="4" id="KW-0862">Zinc</keyword>
<name>A0A5B8UN64_9BACT</name>
<keyword evidence="10" id="KW-1185">Reference proteome</keyword>
<dbReference type="GO" id="GO:0008237">
    <property type="term" value="F:metallopeptidase activity"/>
    <property type="evidence" value="ECO:0007669"/>
    <property type="project" value="UniProtKB-KW"/>
</dbReference>
<evidence type="ECO:0000313" key="9">
    <source>
        <dbReference type="EMBL" id="QEC57886.1"/>
    </source>
</evidence>
<feature type="domain" description="Peptidase M16 C-terminal" evidence="8">
    <location>
        <begin position="756"/>
        <end position="881"/>
    </location>
</feature>
<dbReference type="InterPro" id="IPR007863">
    <property type="entry name" value="Peptidase_M16_C"/>
</dbReference>
<feature type="domain" description="Peptidase M16 N-terminal" evidence="7">
    <location>
        <begin position="594"/>
        <end position="693"/>
    </location>
</feature>
<dbReference type="Proteomes" id="UP000321204">
    <property type="component" value="Chromosome"/>
</dbReference>
<evidence type="ECO:0000256" key="5">
    <source>
        <dbReference type="ARBA" id="ARBA00023049"/>
    </source>
</evidence>